<dbReference type="EMBL" id="VSSQ01029698">
    <property type="protein sequence ID" value="MPM79925.1"/>
    <property type="molecule type" value="Genomic_DNA"/>
</dbReference>
<sequence>MGTQALQPGEWRAVNATGDDLRKQIVPLPGKEPSATLLKLLELLITSGKELASVAEIFVGKMPGQNTPATTTMASIEQGMKVFTAIYKRVYRSLACELEKIFSLNGTYLDEKTFIAVMDGPLNPGDFDYSKYDICPTADPNATSQQEKMAKAQALLELMQSGLLDPQKVIMRVLDAQQQPNWQELIPGMAETGQPTPPQPQPDPKIMAIQEKAKIDQGMAQMRMQESQAKTAMESQSREQELRMREREHQQKMAHQAQMDNLKARGEAAKVNVQLASAQQTAIQASADHAQGQRQREDMHKQKLQQSKETTKSKSQKKNSPNGNTKGSQKK</sequence>
<feature type="compositionally biased region" description="Low complexity" evidence="1">
    <location>
        <begin position="277"/>
        <end position="287"/>
    </location>
</feature>
<feature type="region of interest" description="Disordered" evidence="1">
    <location>
        <begin position="277"/>
        <end position="331"/>
    </location>
</feature>
<feature type="region of interest" description="Disordered" evidence="1">
    <location>
        <begin position="220"/>
        <end position="258"/>
    </location>
</feature>
<feature type="compositionally biased region" description="Basic and acidic residues" evidence="1">
    <location>
        <begin position="236"/>
        <end position="251"/>
    </location>
</feature>
<dbReference type="AlphaFoldDB" id="A0A645CSQ5"/>
<organism evidence="2">
    <name type="scientific">bioreactor metagenome</name>
    <dbReference type="NCBI Taxonomy" id="1076179"/>
    <lineage>
        <taxon>unclassified sequences</taxon>
        <taxon>metagenomes</taxon>
        <taxon>ecological metagenomes</taxon>
    </lineage>
</organism>
<evidence type="ECO:0000256" key="1">
    <source>
        <dbReference type="SAM" id="MobiDB-lite"/>
    </source>
</evidence>
<accession>A0A645CSQ5</accession>
<proteinExistence type="predicted"/>
<feature type="compositionally biased region" description="Polar residues" evidence="1">
    <location>
        <begin position="321"/>
        <end position="331"/>
    </location>
</feature>
<comment type="caution">
    <text evidence="2">The sequence shown here is derived from an EMBL/GenBank/DDBJ whole genome shotgun (WGS) entry which is preliminary data.</text>
</comment>
<gene>
    <name evidence="2" type="ORF">SDC9_126968</name>
</gene>
<evidence type="ECO:0000313" key="2">
    <source>
        <dbReference type="EMBL" id="MPM79925.1"/>
    </source>
</evidence>
<reference evidence="2" key="1">
    <citation type="submission" date="2019-08" db="EMBL/GenBank/DDBJ databases">
        <authorList>
            <person name="Kucharzyk K."/>
            <person name="Murdoch R.W."/>
            <person name="Higgins S."/>
            <person name="Loffler F."/>
        </authorList>
    </citation>
    <scope>NUCLEOTIDE SEQUENCE</scope>
</reference>
<name>A0A645CSQ5_9ZZZZ</name>
<feature type="compositionally biased region" description="Polar residues" evidence="1">
    <location>
        <begin position="224"/>
        <end position="235"/>
    </location>
</feature>
<protein>
    <submittedName>
        <fullName evidence="2">Uncharacterized protein</fullName>
    </submittedName>
</protein>